<dbReference type="PANTHER" id="PTHR11552">
    <property type="entry name" value="GLUCOSE-METHANOL-CHOLINE GMC OXIDOREDUCTASE"/>
    <property type="match status" value="1"/>
</dbReference>
<sequence>MYDYIIVGAGSAGCVLANRLSANPAKRVALIEAGPKDKSPLIHMPLGIALLANSKKLNWAFDTEPQEHLNGRKLFWPRGKTLGGSSSINAMVYIRGHKADYDYWASEAGTDVWGWDRMTELFKRIEDNHRFGATETHGRAASSP</sequence>
<dbReference type="InterPro" id="IPR000172">
    <property type="entry name" value="GMC_OxRdtase_N"/>
</dbReference>
<evidence type="ECO:0000259" key="6">
    <source>
        <dbReference type="PROSITE" id="PS00623"/>
    </source>
</evidence>
<dbReference type="InterPro" id="IPR012132">
    <property type="entry name" value="GMC_OxRdtase"/>
</dbReference>
<evidence type="ECO:0000256" key="1">
    <source>
        <dbReference type="ARBA" id="ARBA00001974"/>
    </source>
</evidence>
<dbReference type="AlphaFoldDB" id="A0A159Z9S6"/>
<dbReference type="Pfam" id="PF00732">
    <property type="entry name" value="GMC_oxred_N"/>
    <property type="match status" value="1"/>
</dbReference>
<dbReference type="RefSeq" id="WP_250647462.1">
    <property type="nucleotide sequence ID" value="NZ_CP012661.1"/>
</dbReference>
<dbReference type="InterPro" id="IPR036188">
    <property type="entry name" value="FAD/NAD-bd_sf"/>
</dbReference>
<dbReference type="PANTHER" id="PTHR11552:SF147">
    <property type="entry name" value="CHOLINE DEHYDROGENASE, MITOCHONDRIAL"/>
    <property type="match status" value="1"/>
</dbReference>
<evidence type="ECO:0000313" key="8">
    <source>
        <dbReference type="Proteomes" id="UP000076128"/>
    </source>
</evidence>
<protein>
    <submittedName>
        <fullName evidence="7">Alcohol dehydrogenase</fullName>
    </submittedName>
</protein>
<evidence type="ECO:0000256" key="5">
    <source>
        <dbReference type="RuleBase" id="RU003968"/>
    </source>
</evidence>
<name>A0A159Z9S6_9RHOB</name>
<evidence type="ECO:0000256" key="3">
    <source>
        <dbReference type="ARBA" id="ARBA00022630"/>
    </source>
</evidence>
<dbReference type="GO" id="GO:0016614">
    <property type="term" value="F:oxidoreductase activity, acting on CH-OH group of donors"/>
    <property type="evidence" value="ECO:0007669"/>
    <property type="project" value="InterPro"/>
</dbReference>
<keyword evidence="3 5" id="KW-0285">Flavoprotein</keyword>
<dbReference type="EMBL" id="CP012661">
    <property type="protein sequence ID" value="AMY71570.1"/>
    <property type="molecule type" value="Genomic_DNA"/>
</dbReference>
<evidence type="ECO:0000256" key="2">
    <source>
        <dbReference type="ARBA" id="ARBA00010790"/>
    </source>
</evidence>
<organism evidence="7 8">
    <name type="scientific">Frigidibacter mobilis</name>
    <dbReference type="NCBI Taxonomy" id="1335048"/>
    <lineage>
        <taxon>Bacteria</taxon>
        <taxon>Pseudomonadati</taxon>
        <taxon>Pseudomonadota</taxon>
        <taxon>Alphaproteobacteria</taxon>
        <taxon>Rhodobacterales</taxon>
        <taxon>Paracoccaceae</taxon>
        <taxon>Frigidibacter</taxon>
    </lineage>
</organism>
<comment type="cofactor">
    <cofactor evidence="1">
        <name>FAD</name>
        <dbReference type="ChEBI" id="CHEBI:57692"/>
    </cofactor>
</comment>
<keyword evidence="4 5" id="KW-0274">FAD</keyword>
<dbReference type="SUPFAM" id="SSF51905">
    <property type="entry name" value="FAD/NAD(P)-binding domain"/>
    <property type="match status" value="1"/>
</dbReference>
<comment type="similarity">
    <text evidence="2 5">Belongs to the GMC oxidoreductase family.</text>
</comment>
<reference evidence="7 8" key="1">
    <citation type="submission" date="2015-09" db="EMBL/GenBank/DDBJ databases">
        <title>Complete genome sequence of Defluviimonas alba cai42t isolated from an oilfield in Xinjiang.</title>
        <authorList>
            <person name="Geng S."/>
            <person name="Pan X."/>
            <person name="Wu X."/>
        </authorList>
    </citation>
    <scope>NUCLEOTIDE SEQUENCE [LARGE SCALE GENOMIC DNA]</scope>
    <source>
        <strain evidence="8">cai42</strain>
    </source>
</reference>
<dbReference type="PATRIC" id="fig|1335048.3.peg.4523"/>
<evidence type="ECO:0000256" key="4">
    <source>
        <dbReference type="ARBA" id="ARBA00022827"/>
    </source>
</evidence>
<dbReference type="Gene3D" id="3.30.560.10">
    <property type="entry name" value="Glucose Oxidase, domain 3"/>
    <property type="match status" value="1"/>
</dbReference>
<dbReference type="PROSITE" id="PS00623">
    <property type="entry name" value="GMC_OXRED_1"/>
    <property type="match status" value="1"/>
</dbReference>
<gene>
    <name evidence="7" type="ORF">AKL17_4358</name>
</gene>
<dbReference type="STRING" id="1335048.AKL17_4358"/>
<dbReference type="Proteomes" id="UP000076128">
    <property type="component" value="Chromosome"/>
</dbReference>
<dbReference type="Gene3D" id="3.50.50.60">
    <property type="entry name" value="FAD/NAD(P)-binding domain"/>
    <property type="match status" value="1"/>
</dbReference>
<evidence type="ECO:0000313" key="7">
    <source>
        <dbReference type="EMBL" id="AMY71570.1"/>
    </source>
</evidence>
<feature type="domain" description="Glucose-methanol-choline oxidoreductase N-terminal" evidence="6">
    <location>
        <begin position="79"/>
        <end position="102"/>
    </location>
</feature>
<proteinExistence type="inferred from homology"/>
<dbReference type="KEGG" id="daa:AKL17_4358"/>
<accession>A0A159Z9S6</accession>
<keyword evidence="8" id="KW-1185">Reference proteome</keyword>
<dbReference type="GO" id="GO:0050660">
    <property type="term" value="F:flavin adenine dinucleotide binding"/>
    <property type="evidence" value="ECO:0007669"/>
    <property type="project" value="InterPro"/>
</dbReference>